<dbReference type="Pfam" id="PF04103">
    <property type="entry name" value="CD20"/>
    <property type="match status" value="1"/>
</dbReference>
<keyword evidence="3 6" id="KW-0812">Transmembrane</keyword>
<dbReference type="OMA" id="NQPAPAC"/>
<dbReference type="GeneID" id="119729057"/>
<dbReference type="AlphaFoldDB" id="A0A914A0Y5"/>
<evidence type="ECO:0000256" key="2">
    <source>
        <dbReference type="ARBA" id="ARBA00009565"/>
    </source>
</evidence>
<evidence type="ECO:0000256" key="4">
    <source>
        <dbReference type="ARBA" id="ARBA00022989"/>
    </source>
</evidence>
<keyword evidence="5 6" id="KW-0472">Membrane</keyword>
<accession>A0A914A0Y5</accession>
<evidence type="ECO:0000256" key="6">
    <source>
        <dbReference type="SAM" id="Phobius"/>
    </source>
</evidence>
<feature type="transmembrane region" description="Helical" evidence="6">
    <location>
        <begin position="60"/>
        <end position="80"/>
    </location>
</feature>
<keyword evidence="8" id="KW-1185">Reference proteome</keyword>
<name>A0A914A0Y5_PATMI</name>
<dbReference type="OrthoDB" id="10071849at2759"/>
<reference evidence="7" key="1">
    <citation type="submission" date="2022-11" db="UniProtKB">
        <authorList>
            <consortium name="EnsemblMetazoa"/>
        </authorList>
    </citation>
    <scope>IDENTIFICATION</scope>
</reference>
<feature type="transmembrane region" description="Helical" evidence="6">
    <location>
        <begin position="92"/>
        <end position="117"/>
    </location>
</feature>
<evidence type="ECO:0000313" key="7">
    <source>
        <dbReference type="EnsemblMetazoa" id="XP_038057487.1"/>
    </source>
</evidence>
<feature type="transmembrane region" description="Helical" evidence="6">
    <location>
        <begin position="147"/>
        <end position="168"/>
    </location>
</feature>
<evidence type="ECO:0000256" key="5">
    <source>
        <dbReference type="ARBA" id="ARBA00023136"/>
    </source>
</evidence>
<comment type="subcellular location">
    <subcellularLocation>
        <location evidence="1">Membrane</location>
        <topology evidence="1">Multi-pass membrane protein</topology>
    </subcellularLocation>
</comment>
<protein>
    <submittedName>
        <fullName evidence="7">Uncharacterized protein</fullName>
    </submittedName>
</protein>
<sequence length="241" mass="25641">MQPVAMNQPVQMQMPTPAPSQRSRYSCAVKSLGTMQIINAGISAALGIATFFVWTTIAVIASGVWGGLLFYLPAGILGVLSVTRAVNSRRCLAIASLVMSILSAVMAFSNIAVYGVAIAHDLALAYSDYHGPYFYGDPSGPLAMDSLLVFTSVLELIVSITASAYCCFVMSEYQLNNTTTVQYVSTQATPQVMVYNQPAAVPYTPDAPGTFVTNQAPVQQQAFGASAAGEQDMEKDTMNFT</sequence>
<organism evidence="7 8">
    <name type="scientific">Patiria miniata</name>
    <name type="common">Bat star</name>
    <name type="synonym">Asterina miniata</name>
    <dbReference type="NCBI Taxonomy" id="46514"/>
    <lineage>
        <taxon>Eukaryota</taxon>
        <taxon>Metazoa</taxon>
        <taxon>Echinodermata</taxon>
        <taxon>Eleutherozoa</taxon>
        <taxon>Asterozoa</taxon>
        <taxon>Asteroidea</taxon>
        <taxon>Valvatacea</taxon>
        <taxon>Valvatida</taxon>
        <taxon>Asterinidae</taxon>
        <taxon>Patiria</taxon>
    </lineage>
</organism>
<dbReference type="InterPro" id="IPR030417">
    <property type="entry name" value="MS4A"/>
</dbReference>
<dbReference type="Proteomes" id="UP000887568">
    <property type="component" value="Unplaced"/>
</dbReference>
<feature type="transmembrane region" description="Helical" evidence="6">
    <location>
        <begin position="32"/>
        <end position="54"/>
    </location>
</feature>
<evidence type="ECO:0000256" key="3">
    <source>
        <dbReference type="ARBA" id="ARBA00022692"/>
    </source>
</evidence>
<evidence type="ECO:0000256" key="1">
    <source>
        <dbReference type="ARBA" id="ARBA00004141"/>
    </source>
</evidence>
<dbReference type="InterPro" id="IPR007237">
    <property type="entry name" value="CD20-like"/>
</dbReference>
<keyword evidence="4 6" id="KW-1133">Transmembrane helix</keyword>
<comment type="similarity">
    <text evidence="2">Belongs to the MS4A family.</text>
</comment>
<evidence type="ECO:0000313" key="8">
    <source>
        <dbReference type="Proteomes" id="UP000887568"/>
    </source>
</evidence>
<dbReference type="EnsemblMetazoa" id="XM_038201559.1">
    <property type="protein sequence ID" value="XP_038057487.1"/>
    <property type="gene ID" value="LOC119729057"/>
</dbReference>
<proteinExistence type="inferred from homology"/>
<dbReference type="PANTHER" id="PTHR23320:SF165">
    <property type="entry name" value="MARVEL DOMAIN-CONTAINING PROTEIN"/>
    <property type="match status" value="1"/>
</dbReference>
<dbReference type="RefSeq" id="XP_038057487.1">
    <property type="nucleotide sequence ID" value="XM_038201559.1"/>
</dbReference>
<dbReference type="GO" id="GO:0016020">
    <property type="term" value="C:membrane"/>
    <property type="evidence" value="ECO:0007669"/>
    <property type="project" value="UniProtKB-SubCell"/>
</dbReference>
<dbReference type="PANTHER" id="PTHR23320">
    <property type="entry name" value="MEMBRANE-SPANNING 4-DOMAINS SUBFAMILY A MS4A -RELATED"/>
    <property type="match status" value="1"/>
</dbReference>